<evidence type="ECO:0000256" key="6">
    <source>
        <dbReference type="RuleBase" id="RU003660"/>
    </source>
</evidence>
<dbReference type="GO" id="GO:0005840">
    <property type="term" value="C:ribosome"/>
    <property type="evidence" value="ECO:0007669"/>
    <property type="project" value="UniProtKB-KW"/>
</dbReference>
<dbReference type="InterPro" id="IPR047863">
    <property type="entry name" value="Ribosomal_uS8_CS"/>
</dbReference>
<dbReference type="GO" id="GO:0005737">
    <property type="term" value="C:cytoplasm"/>
    <property type="evidence" value="ECO:0007669"/>
    <property type="project" value="UniProtKB-ARBA"/>
</dbReference>
<keyword evidence="3 5" id="KW-0687">Ribonucleoprotein</keyword>
<dbReference type="EMBL" id="LCAO01000006">
    <property type="protein sequence ID" value="KKR92002.1"/>
    <property type="molecule type" value="Genomic_DNA"/>
</dbReference>
<accession>A0A0G0XVN0</accession>
<dbReference type="PROSITE" id="PS00053">
    <property type="entry name" value="RIBOSOMAL_S8"/>
    <property type="match status" value="1"/>
</dbReference>
<name>A0A0G0XVN0_9BACT</name>
<sequence length="126" mass="14203">MVNDPVSDLIIRIKNGYRANLLEVRSPWSTMRERVAKVLLENKFIEKITHEDDELVIALKYNGKVPVLTDIRRVSKPGVRIYTKVKKLPRVLGGLGINILSTPKGVMSDKQAKKLNVGGEIIAQVW</sequence>
<dbReference type="Gene3D" id="3.30.1370.30">
    <property type="match status" value="1"/>
</dbReference>
<dbReference type="GO" id="GO:0006412">
    <property type="term" value="P:translation"/>
    <property type="evidence" value="ECO:0007669"/>
    <property type="project" value="UniProtKB-UniRule"/>
</dbReference>
<protein>
    <recommendedName>
        <fullName evidence="4 5">Small ribosomal subunit protein uS8</fullName>
    </recommendedName>
</protein>
<comment type="subunit">
    <text evidence="5">Part of the 30S ribosomal subunit. Contacts proteins S5 and S12.</text>
</comment>
<dbReference type="InterPro" id="IPR000630">
    <property type="entry name" value="Ribosomal_uS8"/>
</dbReference>
<dbReference type="Proteomes" id="UP000034676">
    <property type="component" value="Unassembled WGS sequence"/>
</dbReference>
<dbReference type="NCBIfam" id="NF001109">
    <property type="entry name" value="PRK00136.1"/>
    <property type="match status" value="1"/>
</dbReference>
<organism evidence="7 8">
    <name type="scientific">Candidatus Woesebacteria bacterium GW2011_GWA1_41_13b</name>
    <dbReference type="NCBI Taxonomy" id="1618555"/>
    <lineage>
        <taxon>Bacteria</taxon>
        <taxon>Candidatus Woeseibacteriota</taxon>
    </lineage>
</organism>
<dbReference type="HAMAP" id="MF_01302_B">
    <property type="entry name" value="Ribosomal_uS8_B"/>
    <property type="match status" value="1"/>
</dbReference>
<dbReference type="InterPro" id="IPR035987">
    <property type="entry name" value="Ribosomal_uS8_sf"/>
</dbReference>
<evidence type="ECO:0000313" key="7">
    <source>
        <dbReference type="EMBL" id="KKR92002.1"/>
    </source>
</evidence>
<gene>
    <name evidence="5" type="primary">rpsH</name>
    <name evidence="7" type="ORF">UU42_C0006G0041</name>
</gene>
<proteinExistence type="inferred from homology"/>
<comment type="function">
    <text evidence="5">One of the primary rRNA binding proteins, it binds directly to 16S rRNA central domain where it helps coordinate assembly of the platform of the 30S subunit.</text>
</comment>
<dbReference type="SUPFAM" id="SSF56047">
    <property type="entry name" value="Ribosomal protein S8"/>
    <property type="match status" value="1"/>
</dbReference>
<comment type="similarity">
    <text evidence="1 5 6">Belongs to the universal ribosomal protein uS8 family.</text>
</comment>
<keyword evidence="2 5" id="KW-0689">Ribosomal protein</keyword>
<dbReference type="GO" id="GO:1990904">
    <property type="term" value="C:ribonucleoprotein complex"/>
    <property type="evidence" value="ECO:0007669"/>
    <property type="project" value="UniProtKB-KW"/>
</dbReference>
<evidence type="ECO:0000256" key="1">
    <source>
        <dbReference type="ARBA" id="ARBA00006471"/>
    </source>
</evidence>
<evidence type="ECO:0000313" key="8">
    <source>
        <dbReference type="Proteomes" id="UP000034676"/>
    </source>
</evidence>
<evidence type="ECO:0000256" key="3">
    <source>
        <dbReference type="ARBA" id="ARBA00023274"/>
    </source>
</evidence>
<keyword evidence="5" id="KW-0699">rRNA-binding</keyword>
<dbReference type="PANTHER" id="PTHR11758">
    <property type="entry name" value="40S RIBOSOMAL PROTEIN S15A"/>
    <property type="match status" value="1"/>
</dbReference>
<evidence type="ECO:0000256" key="4">
    <source>
        <dbReference type="ARBA" id="ARBA00035258"/>
    </source>
</evidence>
<dbReference type="GO" id="GO:0019843">
    <property type="term" value="F:rRNA binding"/>
    <property type="evidence" value="ECO:0007669"/>
    <property type="project" value="UniProtKB-UniRule"/>
</dbReference>
<reference evidence="7 8" key="1">
    <citation type="journal article" date="2015" name="Nature">
        <title>rRNA introns, odd ribosomes, and small enigmatic genomes across a large radiation of phyla.</title>
        <authorList>
            <person name="Brown C.T."/>
            <person name="Hug L.A."/>
            <person name="Thomas B.C."/>
            <person name="Sharon I."/>
            <person name="Castelle C.J."/>
            <person name="Singh A."/>
            <person name="Wilkins M.J."/>
            <person name="Williams K.H."/>
            <person name="Banfield J.F."/>
        </authorList>
    </citation>
    <scope>NUCLEOTIDE SEQUENCE [LARGE SCALE GENOMIC DNA]</scope>
</reference>
<dbReference type="FunFam" id="3.30.1490.10:FF:000001">
    <property type="entry name" value="30S ribosomal protein S8"/>
    <property type="match status" value="1"/>
</dbReference>
<dbReference type="Pfam" id="PF00410">
    <property type="entry name" value="Ribosomal_S8"/>
    <property type="match status" value="1"/>
</dbReference>
<dbReference type="AlphaFoldDB" id="A0A0G0XVN0"/>
<dbReference type="GO" id="GO:0003735">
    <property type="term" value="F:structural constituent of ribosome"/>
    <property type="evidence" value="ECO:0007669"/>
    <property type="project" value="InterPro"/>
</dbReference>
<dbReference type="Gene3D" id="3.30.1490.10">
    <property type="match status" value="1"/>
</dbReference>
<keyword evidence="5" id="KW-0694">RNA-binding</keyword>
<evidence type="ECO:0000256" key="5">
    <source>
        <dbReference type="HAMAP-Rule" id="MF_01302"/>
    </source>
</evidence>
<evidence type="ECO:0000256" key="2">
    <source>
        <dbReference type="ARBA" id="ARBA00022980"/>
    </source>
</evidence>
<dbReference type="PATRIC" id="fig|1618555.3.peg.560"/>
<comment type="caution">
    <text evidence="7">The sequence shown here is derived from an EMBL/GenBank/DDBJ whole genome shotgun (WGS) entry which is preliminary data.</text>
</comment>